<feature type="transmembrane region" description="Helical" evidence="1">
    <location>
        <begin position="282"/>
        <end position="306"/>
    </location>
</feature>
<feature type="transmembrane region" description="Helical" evidence="1">
    <location>
        <begin position="112"/>
        <end position="131"/>
    </location>
</feature>
<keyword evidence="3" id="KW-1185">Reference proteome</keyword>
<feature type="transmembrane region" description="Helical" evidence="1">
    <location>
        <begin position="137"/>
        <end position="154"/>
    </location>
</feature>
<feature type="transmembrane region" description="Helical" evidence="1">
    <location>
        <begin position="259"/>
        <end position="276"/>
    </location>
</feature>
<evidence type="ECO:0000313" key="2">
    <source>
        <dbReference type="EMBL" id="NGY64771.1"/>
    </source>
</evidence>
<accession>A0A7C9RVW0</accession>
<keyword evidence="1" id="KW-0812">Transmembrane</keyword>
<feature type="transmembrane region" description="Helical" evidence="1">
    <location>
        <begin position="235"/>
        <end position="252"/>
    </location>
</feature>
<sequence>MAATERQKQALHELTARGTLTAEQESAVIAALDDTGPPQRIGDRLAEVAAYLGGGLLLGGAALVLGVSWQDMARLARIGVLGAATAALLVAAFVVAGGMSAVRSVSSRRRRVVSTLFSLAAVTAAFTAGTSVSEHEFVVGATAGLVVAVGAYVLVTTALGYLTLAAAAIATVVAWVGESMPSSALPGGVALFALGVIGMFLSLVDVLRPTQLALAVGAATALFGAQQLLSGDAPVAYALTAGLAFLCFVTYFRVHSTVLLVAGVVATTIVVPEIVWDLTDGAVGGGLLLLVAGAVLLATSLGSTWLRRTR</sequence>
<organism evidence="2 3">
    <name type="scientific">Lentzea alba</name>
    <dbReference type="NCBI Taxonomy" id="2714351"/>
    <lineage>
        <taxon>Bacteria</taxon>
        <taxon>Bacillati</taxon>
        <taxon>Actinomycetota</taxon>
        <taxon>Actinomycetes</taxon>
        <taxon>Pseudonocardiales</taxon>
        <taxon>Pseudonocardiaceae</taxon>
        <taxon>Lentzea</taxon>
    </lineage>
</organism>
<feature type="transmembrane region" description="Helical" evidence="1">
    <location>
        <begin position="48"/>
        <end position="69"/>
    </location>
</feature>
<reference evidence="2 3" key="1">
    <citation type="submission" date="2020-03" db="EMBL/GenBank/DDBJ databases">
        <title>Isolation and identification of active actinomycetes.</title>
        <authorList>
            <person name="Sun X."/>
        </authorList>
    </citation>
    <scope>NUCLEOTIDE SEQUENCE [LARGE SCALE GENOMIC DNA]</scope>
    <source>
        <strain evidence="2 3">NEAU-D13</strain>
    </source>
</reference>
<protein>
    <recommendedName>
        <fullName evidence="4">DUF2157 domain-containing protein</fullName>
    </recommendedName>
</protein>
<dbReference type="AlphaFoldDB" id="A0A7C9RVW0"/>
<keyword evidence="1" id="KW-0472">Membrane</keyword>
<keyword evidence="1" id="KW-1133">Transmembrane helix</keyword>
<evidence type="ECO:0008006" key="4">
    <source>
        <dbReference type="Google" id="ProtNLM"/>
    </source>
</evidence>
<feature type="transmembrane region" description="Helical" evidence="1">
    <location>
        <begin position="183"/>
        <end position="204"/>
    </location>
</feature>
<feature type="transmembrane region" description="Helical" evidence="1">
    <location>
        <begin position="211"/>
        <end position="229"/>
    </location>
</feature>
<dbReference type="Proteomes" id="UP000481360">
    <property type="component" value="Unassembled WGS sequence"/>
</dbReference>
<dbReference type="RefSeq" id="WP_166053596.1">
    <property type="nucleotide sequence ID" value="NZ_JAAMPJ010000014.1"/>
</dbReference>
<feature type="transmembrane region" description="Helical" evidence="1">
    <location>
        <begin position="75"/>
        <end position="100"/>
    </location>
</feature>
<feature type="transmembrane region" description="Helical" evidence="1">
    <location>
        <begin position="159"/>
        <end position="177"/>
    </location>
</feature>
<gene>
    <name evidence="2" type="ORF">G7043_38250</name>
</gene>
<dbReference type="EMBL" id="JAAMPJ010000014">
    <property type="protein sequence ID" value="NGY64771.1"/>
    <property type="molecule type" value="Genomic_DNA"/>
</dbReference>
<name>A0A7C9RVW0_9PSEU</name>
<comment type="caution">
    <text evidence="2">The sequence shown here is derived from an EMBL/GenBank/DDBJ whole genome shotgun (WGS) entry which is preliminary data.</text>
</comment>
<proteinExistence type="predicted"/>
<evidence type="ECO:0000313" key="3">
    <source>
        <dbReference type="Proteomes" id="UP000481360"/>
    </source>
</evidence>
<evidence type="ECO:0000256" key="1">
    <source>
        <dbReference type="SAM" id="Phobius"/>
    </source>
</evidence>